<comment type="caution">
    <text evidence="3">The sequence shown here is derived from an EMBL/GenBank/DDBJ whole genome shotgun (WGS) entry which is preliminary data.</text>
</comment>
<organism evidence="3 4">
    <name type="scientific">Podospora appendiculata</name>
    <dbReference type="NCBI Taxonomy" id="314037"/>
    <lineage>
        <taxon>Eukaryota</taxon>
        <taxon>Fungi</taxon>
        <taxon>Dikarya</taxon>
        <taxon>Ascomycota</taxon>
        <taxon>Pezizomycotina</taxon>
        <taxon>Sordariomycetes</taxon>
        <taxon>Sordariomycetidae</taxon>
        <taxon>Sordariales</taxon>
        <taxon>Podosporaceae</taxon>
        <taxon>Podospora</taxon>
    </lineage>
</organism>
<name>A0AAE1CA13_9PEZI</name>
<gene>
    <name evidence="3" type="ORF">B0T22DRAFT_208136</name>
</gene>
<keyword evidence="2" id="KW-0732">Signal</keyword>
<evidence type="ECO:0000313" key="4">
    <source>
        <dbReference type="Proteomes" id="UP001270362"/>
    </source>
</evidence>
<protein>
    <submittedName>
        <fullName evidence="3">Uncharacterized protein</fullName>
    </submittedName>
</protein>
<reference evidence="3" key="1">
    <citation type="journal article" date="2023" name="Mol. Phylogenet. Evol.">
        <title>Genome-scale phylogeny and comparative genomics of the fungal order Sordariales.</title>
        <authorList>
            <person name="Hensen N."/>
            <person name="Bonometti L."/>
            <person name="Westerberg I."/>
            <person name="Brannstrom I.O."/>
            <person name="Guillou S."/>
            <person name="Cros-Aarteil S."/>
            <person name="Calhoun S."/>
            <person name="Haridas S."/>
            <person name="Kuo A."/>
            <person name="Mondo S."/>
            <person name="Pangilinan J."/>
            <person name="Riley R."/>
            <person name="LaButti K."/>
            <person name="Andreopoulos B."/>
            <person name="Lipzen A."/>
            <person name="Chen C."/>
            <person name="Yan M."/>
            <person name="Daum C."/>
            <person name="Ng V."/>
            <person name="Clum A."/>
            <person name="Steindorff A."/>
            <person name="Ohm R.A."/>
            <person name="Martin F."/>
            <person name="Silar P."/>
            <person name="Natvig D.O."/>
            <person name="Lalanne C."/>
            <person name="Gautier V."/>
            <person name="Ament-Velasquez S.L."/>
            <person name="Kruys A."/>
            <person name="Hutchinson M.I."/>
            <person name="Powell A.J."/>
            <person name="Barry K."/>
            <person name="Miller A.N."/>
            <person name="Grigoriev I.V."/>
            <person name="Debuchy R."/>
            <person name="Gladieux P."/>
            <person name="Hiltunen Thoren M."/>
            <person name="Johannesson H."/>
        </authorList>
    </citation>
    <scope>NUCLEOTIDE SEQUENCE</scope>
    <source>
        <strain evidence="3">CBS 314.62</strain>
    </source>
</reference>
<feature type="region of interest" description="Disordered" evidence="1">
    <location>
        <begin position="25"/>
        <end position="104"/>
    </location>
</feature>
<sequence>MVLCLVLLPKVPVCGCFEGKVHCHGPGRSQSSWSSEGHIMESLSRRSSGQNGHPKDGGRGNCRENHLSAPGFKSGQVRSACPTVPGSDGGRSKSQNDIDSTRTAPSTLKFMTVVIGWPTGNSGGSLQGPGAHQTDLANRYLHV</sequence>
<feature type="signal peptide" evidence="2">
    <location>
        <begin position="1"/>
        <end position="16"/>
    </location>
</feature>
<feature type="compositionally biased region" description="Basic and acidic residues" evidence="1">
    <location>
        <begin position="53"/>
        <end position="66"/>
    </location>
</feature>
<evidence type="ECO:0000256" key="1">
    <source>
        <dbReference type="SAM" id="MobiDB-lite"/>
    </source>
</evidence>
<evidence type="ECO:0000256" key="2">
    <source>
        <dbReference type="SAM" id="SignalP"/>
    </source>
</evidence>
<dbReference type="Proteomes" id="UP001270362">
    <property type="component" value="Unassembled WGS sequence"/>
</dbReference>
<accession>A0AAE1CA13</accession>
<dbReference type="EMBL" id="JAULSO010000003">
    <property type="protein sequence ID" value="KAK3685040.1"/>
    <property type="molecule type" value="Genomic_DNA"/>
</dbReference>
<keyword evidence="4" id="KW-1185">Reference proteome</keyword>
<proteinExistence type="predicted"/>
<feature type="compositionally biased region" description="Basic and acidic residues" evidence="1">
    <location>
        <begin position="90"/>
        <end position="100"/>
    </location>
</feature>
<reference evidence="3" key="2">
    <citation type="submission" date="2023-06" db="EMBL/GenBank/DDBJ databases">
        <authorList>
            <consortium name="Lawrence Berkeley National Laboratory"/>
            <person name="Haridas S."/>
            <person name="Hensen N."/>
            <person name="Bonometti L."/>
            <person name="Westerberg I."/>
            <person name="Brannstrom I.O."/>
            <person name="Guillou S."/>
            <person name="Cros-Aarteil S."/>
            <person name="Calhoun S."/>
            <person name="Kuo A."/>
            <person name="Mondo S."/>
            <person name="Pangilinan J."/>
            <person name="Riley R."/>
            <person name="Labutti K."/>
            <person name="Andreopoulos B."/>
            <person name="Lipzen A."/>
            <person name="Chen C."/>
            <person name="Yanf M."/>
            <person name="Daum C."/>
            <person name="Ng V."/>
            <person name="Clum A."/>
            <person name="Steindorff A."/>
            <person name="Ohm R."/>
            <person name="Martin F."/>
            <person name="Silar P."/>
            <person name="Natvig D."/>
            <person name="Lalanne C."/>
            <person name="Gautier V."/>
            <person name="Ament-Velasquez S.L."/>
            <person name="Kruys A."/>
            <person name="Hutchinson M.I."/>
            <person name="Powell A.J."/>
            <person name="Barry K."/>
            <person name="Miller A.N."/>
            <person name="Grigoriev I.V."/>
            <person name="Debuchy R."/>
            <person name="Gladieux P."/>
            <person name="Thoren M.H."/>
            <person name="Johannesson H."/>
        </authorList>
    </citation>
    <scope>NUCLEOTIDE SEQUENCE</scope>
    <source>
        <strain evidence="3">CBS 314.62</strain>
    </source>
</reference>
<evidence type="ECO:0000313" key="3">
    <source>
        <dbReference type="EMBL" id="KAK3685040.1"/>
    </source>
</evidence>
<dbReference type="AlphaFoldDB" id="A0AAE1CA13"/>
<feature type="chain" id="PRO_5041978449" evidence="2">
    <location>
        <begin position="17"/>
        <end position="143"/>
    </location>
</feature>